<accession>A0AAV7W5S9</accession>
<name>A0AAV7W5S9_PLEWA</name>
<gene>
    <name evidence="1" type="ORF">NDU88_002865</name>
</gene>
<evidence type="ECO:0000313" key="1">
    <source>
        <dbReference type="EMBL" id="KAJ1207474.1"/>
    </source>
</evidence>
<proteinExistence type="predicted"/>
<organism evidence="1 2">
    <name type="scientific">Pleurodeles waltl</name>
    <name type="common">Iberian ribbed newt</name>
    <dbReference type="NCBI Taxonomy" id="8319"/>
    <lineage>
        <taxon>Eukaryota</taxon>
        <taxon>Metazoa</taxon>
        <taxon>Chordata</taxon>
        <taxon>Craniata</taxon>
        <taxon>Vertebrata</taxon>
        <taxon>Euteleostomi</taxon>
        <taxon>Amphibia</taxon>
        <taxon>Batrachia</taxon>
        <taxon>Caudata</taxon>
        <taxon>Salamandroidea</taxon>
        <taxon>Salamandridae</taxon>
        <taxon>Pleurodelinae</taxon>
        <taxon>Pleurodeles</taxon>
    </lineage>
</organism>
<comment type="caution">
    <text evidence="1">The sequence shown here is derived from an EMBL/GenBank/DDBJ whole genome shotgun (WGS) entry which is preliminary data.</text>
</comment>
<protein>
    <submittedName>
        <fullName evidence="1">Uncharacterized protein</fullName>
    </submittedName>
</protein>
<dbReference type="Proteomes" id="UP001066276">
    <property type="component" value="Chromosome 1_2"/>
</dbReference>
<evidence type="ECO:0000313" key="2">
    <source>
        <dbReference type="Proteomes" id="UP001066276"/>
    </source>
</evidence>
<reference evidence="1" key="1">
    <citation type="journal article" date="2022" name="bioRxiv">
        <title>Sequencing and chromosome-scale assembly of the giantPleurodeles waltlgenome.</title>
        <authorList>
            <person name="Brown T."/>
            <person name="Elewa A."/>
            <person name="Iarovenko S."/>
            <person name="Subramanian E."/>
            <person name="Araus A.J."/>
            <person name="Petzold A."/>
            <person name="Susuki M."/>
            <person name="Suzuki K.-i.T."/>
            <person name="Hayashi T."/>
            <person name="Toyoda A."/>
            <person name="Oliveira C."/>
            <person name="Osipova E."/>
            <person name="Leigh N.D."/>
            <person name="Simon A."/>
            <person name="Yun M.H."/>
        </authorList>
    </citation>
    <scope>NUCLEOTIDE SEQUENCE</scope>
    <source>
        <strain evidence="1">20211129_DDA</strain>
        <tissue evidence="1">Liver</tissue>
    </source>
</reference>
<dbReference type="EMBL" id="JANPWB010000002">
    <property type="protein sequence ID" value="KAJ1207474.1"/>
    <property type="molecule type" value="Genomic_DNA"/>
</dbReference>
<sequence>MNTKISDLAAERSIISDITEFQDKVTGMKHRFSLMDDKLNSMLNRVKELQYFWDKLTSLKNRSDRDNVRSTGFPERAEGRDAKAFLKNTLTGLTFSSPPGASTST</sequence>
<keyword evidence="2" id="KW-1185">Reference proteome</keyword>
<dbReference type="AlphaFoldDB" id="A0AAV7W5S9"/>